<evidence type="ECO:0000313" key="3">
    <source>
        <dbReference type="Proteomes" id="UP000076727"/>
    </source>
</evidence>
<name>A0A165TU85_9APHY</name>
<feature type="transmembrane region" description="Helical" evidence="1">
    <location>
        <begin position="12"/>
        <end position="37"/>
    </location>
</feature>
<dbReference type="OrthoDB" id="3357408at2759"/>
<evidence type="ECO:0008006" key="4">
    <source>
        <dbReference type="Google" id="ProtNLM"/>
    </source>
</evidence>
<evidence type="ECO:0000313" key="2">
    <source>
        <dbReference type="EMBL" id="KZT73959.1"/>
    </source>
</evidence>
<dbReference type="Proteomes" id="UP000076727">
    <property type="component" value="Unassembled WGS sequence"/>
</dbReference>
<evidence type="ECO:0000256" key="1">
    <source>
        <dbReference type="SAM" id="Phobius"/>
    </source>
</evidence>
<keyword evidence="1" id="KW-0472">Membrane</keyword>
<feature type="transmembrane region" description="Helical" evidence="1">
    <location>
        <begin position="49"/>
        <end position="73"/>
    </location>
</feature>
<keyword evidence="1" id="KW-0812">Transmembrane</keyword>
<feature type="transmembrane region" description="Helical" evidence="1">
    <location>
        <begin position="246"/>
        <end position="266"/>
    </location>
</feature>
<organism evidence="2 3">
    <name type="scientific">Daedalea quercina L-15889</name>
    <dbReference type="NCBI Taxonomy" id="1314783"/>
    <lineage>
        <taxon>Eukaryota</taxon>
        <taxon>Fungi</taxon>
        <taxon>Dikarya</taxon>
        <taxon>Basidiomycota</taxon>
        <taxon>Agaricomycotina</taxon>
        <taxon>Agaricomycetes</taxon>
        <taxon>Polyporales</taxon>
        <taxon>Fomitopsis</taxon>
    </lineage>
</organism>
<proteinExistence type="predicted"/>
<feature type="transmembrane region" description="Helical" evidence="1">
    <location>
        <begin position="131"/>
        <end position="153"/>
    </location>
</feature>
<sequence length="357" mass="39405">MAVTDITLDRAYLAAIWLETLFYGMNIVLFSSCLYVLIARRRTPRVNRYLVGIAVLMFCFSTCHVFLGFYRLIMGFIVLRNQPGGPAAFFSDVSIPANVAKVGLHTVNSIVGDSVVVWRCFLVWGRSWKMCLIPMLLVCASAICGFGQTVYFARGQKYHSAFAPALVRWNGSLFSLSLATNMVVTILVALRAWHMLRLSGGAAGFRYFKILIIIIESGMIYSVALICEVTLYFLGLNSFYIVYDPIGQLTGIVPTMIIILAGLELTSNDVQSRFSRTQQLSLSAPRFRPGNTTTTDGSTAADDARSIPLDTMQFASVDSTFSKRKSAPGLAVDKFDDPELGETKTVLITPLDERTAE</sequence>
<feature type="transmembrane region" description="Helical" evidence="1">
    <location>
        <begin position="210"/>
        <end position="234"/>
    </location>
</feature>
<keyword evidence="1" id="KW-1133">Transmembrane helix</keyword>
<feature type="transmembrane region" description="Helical" evidence="1">
    <location>
        <begin position="173"/>
        <end position="190"/>
    </location>
</feature>
<dbReference type="AlphaFoldDB" id="A0A165TU85"/>
<protein>
    <recommendedName>
        <fullName evidence="4">Integral membrane protein</fullName>
    </recommendedName>
</protein>
<accession>A0A165TU85</accession>
<keyword evidence="3" id="KW-1185">Reference proteome</keyword>
<reference evidence="2 3" key="1">
    <citation type="journal article" date="2016" name="Mol. Biol. Evol.">
        <title>Comparative Genomics of Early-Diverging Mushroom-Forming Fungi Provides Insights into the Origins of Lignocellulose Decay Capabilities.</title>
        <authorList>
            <person name="Nagy L.G."/>
            <person name="Riley R."/>
            <person name="Tritt A."/>
            <person name="Adam C."/>
            <person name="Daum C."/>
            <person name="Floudas D."/>
            <person name="Sun H."/>
            <person name="Yadav J.S."/>
            <person name="Pangilinan J."/>
            <person name="Larsson K.H."/>
            <person name="Matsuura K."/>
            <person name="Barry K."/>
            <person name="Labutti K."/>
            <person name="Kuo R."/>
            <person name="Ohm R.A."/>
            <person name="Bhattacharya S.S."/>
            <person name="Shirouzu T."/>
            <person name="Yoshinaga Y."/>
            <person name="Martin F.M."/>
            <person name="Grigoriev I.V."/>
            <person name="Hibbett D.S."/>
        </authorList>
    </citation>
    <scope>NUCLEOTIDE SEQUENCE [LARGE SCALE GENOMIC DNA]</scope>
    <source>
        <strain evidence="2 3">L-15889</strain>
    </source>
</reference>
<dbReference type="EMBL" id="KV429035">
    <property type="protein sequence ID" value="KZT73959.1"/>
    <property type="molecule type" value="Genomic_DNA"/>
</dbReference>
<gene>
    <name evidence="2" type="ORF">DAEQUDRAFT_761897</name>
</gene>